<feature type="transmembrane region" description="Helical" evidence="1">
    <location>
        <begin position="137"/>
        <end position="158"/>
    </location>
</feature>
<feature type="transmembrane region" description="Helical" evidence="1">
    <location>
        <begin position="56"/>
        <end position="78"/>
    </location>
</feature>
<feature type="transmembrane region" description="Helical" evidence="1">
    <location>
        <begin position="107"/>
        <end position="125"/>
    </location>
</feature>
<proteinExistence type="predicted"/>
<dbReference type="RefSeq" id="WP_136007418.1">
    <property type="nucleotide sequence ID" value="NZ_SRYR01000006.1"/>
</dbReference>
<dbReference type="EMBL" id="SRYR01000006">
    <property type="protein sequence ID" value="TGY41675.1"/>
    <property type="molecule type" value="Genomic_DNA"/>
</dbReference>
<gene>
    <name evidence="2" type="ORF">E5347_11730</name>
</gene>
<sequence>MKNKRTKLQRVIDFISMVIAVAIITSTILSYSELPETVPIYLRLDGSFESFVANKYAIFVYIGIGSVMFLITSVLSMYPRIIVEKLKMTKVEITNENRDRQYSLAKTFIKILGLEFIILFGYMQYSVTQATINNVNTIGASYLVGLAIIIFSIIGYSIKSTKMK</sequence>
<dbReference type="OrthoDB" id="9808690at2"/>
<name>A0A4S2DIL7_9CLOT</name>
<keyword evidence="1" id="KW-0812">Transmembrane</keyword>
<evidence type="ECO:0000313" key="2">
    <source>
        <dbReference type="EMBL" id="TGY41675.1"/>
    </source>
</evidence>
<keyword evidence="1" id="KW-0472">Membrane</keyword>
<evidence type="ECO:0008006" key="4">
    <source>
        <dbReference type="Google" id="ProtNLM"/>
    </source>
</evidence>
<comment type="caution">
    <text evidence="2">The sequence shown here is derived from an EMBL/GenBank/DDBJ whole genome shotgun (WGS) entry which is preliminary data.</text>
</comment>
<reference evidence="2 3" key="1">
    <citation type="submission" date="2019-04" db="EMBL/GenBank/DDBJ databases">
        <title>Microbes associate with the intestines of laboratory mice.</title>
        <authorList>
            <person name="Navarre W."/>
            <person name="Wong E."/>
            <person name="Huang K."/>
            <person name="Tropini C."/>
            <person name="Ng K."/>
            <person name="Yu B."/>
        </authorList>
    </citation>
    <scope>NUCLEOTIDE SEQUENCE [LARGE SCALE GENOMIC DNA]</scope>
    <source>
        <strain evidence="2 3">NM50_B9-20</strain>
    </source>
</reference>
<feature type="transmembrane region" description="Helical" evidence="1">
    <location>
        <begin position="12"/>
        <end position="32"/>
    </location>
</feature>
<keyword evidence="3" id="KW-1185">Reference proteome</keyword>
<keyword evidence="1" id="KW-1133">Transmembrane helix</keyword>
<accession>A0A4S2DIL7</accession>
<protein>
    <recommendedName>
        <fullName evidence="4">DUF1648 domain-containing protein</fullName>
    </recommendedName>
</protein>
<dbReference type="Proteomes" id="UP000306888">
    <property type="component" value="Unassembled WGS sequence"/>
</dbReference>
<evidence type="ECO:0000256" key="1">
    <source>
        <dbReference type="SAM" id="Phobius"/>
    </source>
</evidence>
<evidence type="ECO:0000313" key="3">
    <source>
        <dbReference type="Proteomes" id="UP000306888"/>
    </source>
</evidence>
<dbReference type="AlphaFoldDB" id="A0A4S2DIL7"/>
<organism evidence="2 3">
    <name type="scientific">Clostridium sartagoforme</name>
    <dbReference type="NCBI Taxonomy" id="84031"/>
    <lineage>
        <taxon>Bacteria</taxon>
        <taxon>Bacillati</taxon>
        <taxon>Bacillota</taxon>
        <taxon>Clostridia</taxon>
        <taxon>Eubacteriales</taxon>
        <taxon>Clostridiaceae</taxon>
        <taxon>Clostridium</taxon>
    </lineage>
</organism>